<protein>
    <submittedName>
        <fullName evidence="2">Uncharacterized protein</fullName>
    </submittedName>
</protein>
<organism evidence="2 3">
    <name type="scientific">Venturia inaequalis</name>
    <name type="common">Apple scab fungus</name>
    <dbReference type="NCBI Taxonomy" id="5025"/>
    <lineage>
        <taxon>Eukaryota</taxon>
        <taxon>Fungi</taxon>
        <taxon>Dikarya</taxon>
        <taxon>Ascomycota</taxon>
        <taxon>Pezizomycotina</taxon>
        <taxon>Dothideomycetes</taxon>
        <taxon>Pleosporomycetidae</taxon>
        <taxon>Venturiales</taxon>
        <taxon>Venturiaceae</taxon>
        <taxon>Venturia</taxon>
    </lineage>
</organism>
<sequence length="207" mass="24101">MVGFLDLSSELRQQILLAAMTDDELIDKDIEFNRMFLNVFKNENLYITIEDHLPRENLPPIAKDEDLYWVDDNEIWEIHEDAEFPIFTPVHLIAFATTLISIHPQIEEDMTWVMEKSLSHLIQTRPPLRDTSTDDQQARTPSNDKTRIIATLAEARLEQGEQFGVDSGYSQIHVTRKKQEMVMRVDVRCTEDRNLFTIAPLKDALFL</sequence>
<gene>
    <name evidence="2" type="ORF">EG328_004794</name>
</gene>
<dbReference type="EMBL" id="WNWS01000026">
    <property type="protein sequence ID" value="KAE9986776.1"/>
    <property type="molecule type" value="Genomic_DNA"/>
</dbReference>
<accession>A0A8H3VE13</accession>
<dbReference type="AlphaFoldDB" id="A0A8H3VE13"/>
<reference evidence="2 3" key="1">
    <citation type="submission" date="2018-12" db="EMBL/GenBank/DDBJ databases">
        <title>Venturia inaequalis Genome Resource.</title>
        <authorList>
            <person name="Lichtner F.J."/>
        </authorList>
    </citation>
    <scope>NUCLEOTIDE SEQUENCE [LARGE SCALE GENOMIC DNA]</scope>
    <source>
        <strain evidence="2 3">120213</strain>
    </source>
</reference>
<comment type="caution">
    <text evidence="2">The sequence shown here is derived from an EMBL/GenBank/DDBJ whole genome shotgun (WGS) entry which is preliminary data.</text>
</comment>
<dbReference type="Proteomes" id="UP000447873">
    <property type="component" value="Unassembled WGS sequence"/>
</dbReference>
<evidence type="ECO:0000256" key="1">
    <source>
        <dbReference type="SAM" id="MobiDB-lite"/>
    </source>
</evidence>
<name>A0A8H3VE13_VENIN</name>
<evidence type="ECO:0000313" key="2">
    <source>
        <dbReference type="EMBL" id="KAE9986776.1"/>
    </source>
</evidence>
<feature type="region of interest" description="Disordered" evidence="1">
    <location>
        <begin position="125"/>
        <end position="144"/>
    </location>
</feature>
<evidence type="ECO:0000313" key="3">
    <source>
        <dbReference type="Proteomes" id="UP000447873"/>
    </source>
</evidence>
<proteinExistence type="predicted"/>